<gene>
    <name evidence="1" type="ORF">CL6EHI_039490</name>
</gene>
<name>A0A5K1UAA9_ENTHI</name>
<dbReference type="VEuPathDB" id="AmoebaDB:EHI_039490"/>
<proteinExistence type="predicted"/>
<sequence length="228" mass="26989">MMFSLQNRTPTDELQKLFDSVTKEINSINLIDKSNYYYPQHTKIMEIVSIQEGTLTVKSEFCINEDCYIYLYIHGEHSYFQYTTIKSNNSQVILSTFKLSQEFGNIDIKFFCGNHEIYQILNVPLTENKEILYTINEDTIILTFKKHSITSGNILRFYKANDCLNDSPVVKEIKLFEGTIKMGISFPHGKYVMKWFEEDIHKHYTPYHSSIEFLIYLHFHLLKLFKKN</sequence>
<dbReference type="Proteomes" id="UP000078387">
    <property type="component" value="Unassembled WGS sequence"/>
</dbReference>
<dbReference type="AlphaFoldDB" id="A0A5K1UAA9"/>
<evidence type="ECO:0000313" key="1">
    <source>
        <dbReference type="EMBL" id="GAT97846.1"/>
    </source>
</evidence>
<dbReference type="VEuPathDB" id="AmoebaDB:KM1_223210"/>
<evidence type="ECO:0000313" key="2">
    <source>
        <dbReference type="Proteomes" id="UP000078387"/>
    </source>
</evidence>
<protein>
    <submittedName>
        <fullName evidence="1">Uncharacterized protein</fullName>
    </submittedName>
</protein>
<organism evidence="1 2">
    <name type="scientific">Entamoeba histolytica</name>
    <dbReference type="NCBI Taxonomy" id="5759"/>
    <lineage>
        <taxon>Eukaryota</taxon>
        <taxon>Amoebozoa</taxon>
        <taxon>Evosea</taxon>
        <taxon>Archamoebae</taxon>
        <taxon>Mastigamoebida</taxon>
        <taxon>Entamoebidae</taxon>
        <taxon>Entamoeba</taxon>
    </lineage>
</organism>
<dbReference type="VEuPathDB" id="AmoebaDB:EHI7A_134880"/>
<accession>A0A5K1UAA9</accession>
<dbReference type="VEuPathDB" id="AmoebaDB:EHI8A_149350"/>
<dbReference type="OMA" id="WFEEDTH"/>
<reference evidence="1 2" key="1">
    <citation type="submission" date="2016-05" db="EMBL/GenBank/DDBJ databases">
        <title>First whole genome sequencing of Entamoeba histolytica HM1:IMSS-clone-6.</title>
        <authorList>
            <person name="Mukherjee Avik.K."/>
            <person name="Izumyama S."/>
            <person name="Nakada-Tsukui K."/>
            <person name="Nozaki T."/>
        </authorList>
    </citation>
    <scope>NUCLEOTIDE SEQUENCE [LARGE SCALE GENOMIC DNA]</scope>
    <source>
        <strain evidence="1 2">HM1:IMSS clone 6</strain>
    </source>
</reference>
<dbReference type="EMBL" id="BDEQ01000001">
    <property type="protein sequence ID" value="GAT97846.1"/>
    <property type="molecule type" value="Genomic_DNA"/>
</dbReference>
<comment type="caution">
    <text evidence="1">The sequence shown here is derived from an EMBL/GenBank/DDBJ whole genome shotgun (WGS) entry which is preliminary data.</text>
</comment>
<dbReference type="VEuPathDB" id="AmoebaDB:EHI5A_174460"/>